<proteinExistence type="predicted"/>
<sequence>MPSRSTHLDDKTDVLIVKTAKLEDRNPSQIMAAAVRWYLHLTPGARDAMRRIEATGSSAVEEASWALSRALLEREYETLVRQGAGTLRTDLPSGASEDYIMAEAVRMTRRPTRAG</sequence>
<dbReference type="EMBL" id="CP023315">
    <property type="protein sequence ID" value="ATC31244.1"/>
    <property type="molecule type" value="Genomic_DNA"/>
</dbReference>
<gene>
    <name evidence="1" type="ORF">CA606_02185</name>
</gene>
<dbReference type="Proteomes" id="UP000217311">
    <property type="component" value="Chromosome"/>
</dbReference>
<reference evidence="2" key="1">
    <citation type="submission" date="2017-09" db="EMBL/GenBank/DDBJ databases">
        <title>Genome evolution observed in wild isolates of Caulobacter crescentus.</title>
        <authorList>
            <person name="Ely B."/>
            <person name="Wilson K."/>
            <person name="Scott D."/>
        </authorList>
    </citation>
    <scope>NUCLEOTIDE SEQUENCE [LARGE SCALE GENOMIC DNA]</scope>
    <source>
        <strain evidence="2">CB13b1a</strain>
    </source>
</reference>
<accession>A0A290MGP3</accession>
<evidence type="ECO:0000313" key="1">
    <source>
        <dbReference type="EMBL" id="ATC31244.1"/>
    </source>
</evidence>
<name>A0A290MGP3_CAUVI</name>
<dbReference type="RefSeq" id="WP_096050707.1">
    <property type="nucleotide sequence ID" value="NZ_CP023315.3"/>
</dbReference>
<protein>
    <submittedName>
        <fullName evidence="1">Uncharacterized protein</fullName>
    </submittedName>
</protein>
<evidence type="ECO:0000313" key="2">
    <source>
        <dbReference type="Proteomes" id="UP000217311"/>
    </source>
</evidence>
<organism evidence="1 2">
    <name type="scientific">Caulobacter vibrioides</name>
    <name type="common">Caulobacter crescentus</name>
    <dbReference type="NCBI Taxonomy" id="155892"/>
    <lineage>
        <taxon>Bacteria</taxon>
        <taxon>Pseudomonadati</taxon>
        <taxon>Pseudomonadota</taxon>
        <taxon>Alphaproteobacteria</taxon>
        <taxon>Caulobacterales</taxon>
        <taxon>Caulobacteraceae</taxon>
        <taxon>Caulobacter</taxon>
    </lineage>
</organism>
<dbReference type="AlphaFoldDB" id="A0A290MGP3"/>